<feature type="domain" description="HTH gntR-type" evidence="4">
    <location>
        <begin position="20"/>
        <end position="88"/>
    </location>
</feature>
<organism evidence="5 6">
    <name type="scientific">Jannaschia helgolandensis</name>
    <dbReference type="NCBI Taxonomy" id="188906"/>
    <lineage>
        <taxon>Bacteria</taxon>
        <taxon>Pseudomonadati</taxon>
        <taxon>Pseudomonadota</taxon>
        <taxon>Alphaproteobacteria</taxon>
        <taxon>Rhodobacterales</taxon>
        <taxon>Roseobacteraceae</taxon>
        <taxon>Jannaschia</taxon>
    </lineage>
</organism>
<dbReference type="SMART" id="SM00345">
    <property type="entry name" value="HTH_GNTR"/>
    <property type="match status" value="1"/>
</dbReference>
<dbReference type="SMART" id="SM00895">
    <property type="entry name" value="FCD"/>
    <property type="match status" value="1"/>
</dbReference>
<proteinExistence type="predicted"/>
<dbReference type="Pfam" id="PF07729">
    <property type="entry name" value="FCD"/>
    <property type="match status" value="1"/>
</dbReference>
<dbReference type="InterPro" id="IPR008920">
    <property type="entry name" value="TF_FadR/GntR_C"/>
</dbReference>
<dbReference type="Gene3D" id="1.10.10.10">
    <property type="entry name" value="Winged helix-like DNA-binding domain superfamily/Winged helix DNA-binding domain"/>
    <property type="match status" value="1"/>
</dbReference>
<dbReference type="STRING" id="188906.SAMN04488526_1842"/>
<dbReference type="SUPFAM" id="SSF46785">
    <property type="entry name" value="Winged helix' DNA-binding domain"/>
    <property type="match status" value="1"/>
</dbReference>
<sequence>MDVRTLLSKDGPGLGRVPRQSMKDTIADKLATLIATNVLSVGDALPAERELAAALGVSRETIRGALLILSTRGVLSVVQGARTVVISDDLGDMALAGVPARATGWVLGDVHDARLLIEARVARMAAERIDTPTLTRLHNQIDVQEATIDDPVRYLISDREFHLGIYRACGNAVFSDIAATLYSHLLDHRRRVVSQPGAIGNSIADHRAILAALEARDGDAAVAAFQVHENRIYETTRQILVDAGPATTEATGGGPRK</sequence>
<dbReference type="InterPro" id="IPR036388">
    <property type="entry name" value="WH-like_DNA-bd_sf"/>
</dbReference>
<evidence type="ECO:0000256" key="1">
    <source>
        <dbReference type="ARBA" id="ARBA00023015"/>
    </source>
</evidence>
<dbReference type="EMBL" id="FNZQ01000003">
    <property type="protein sequence ID" value="SEL07808.1"/>
    <property type="molecule type" value="Genomic_DNA"/>
</dbReference>
<dbReference type="InterPro" id="IPR011711">
    <property type="entry name" value="GntR_C"/>
</dbReference>
<keyword evidence="2" id="KW-0238">DNA-binding</keyword>
<dbReference type="SUPFAM" id="SSF48008">
    <property type="entry name" value="GntR ligand-binding domain-like"/>
    <property type="match status" value="1"/>
</dbReference>
<dbReference type="PRINTS" id="PR00035">
    <property type="entry name" value="HTHGNTR"/>
</dbReference>
<dbReference type="AlphaFoldDB" id="A0A1H7MA79"/>
<keyword evidence="3" id="KW-0804">Transcription</keyword>
<dbReference type="Pfam" id="PF00392">
    <property type="entry name" value="GntR"/>
    <property type="match status" value="1"/>
</dbReference>
<dbReference type="InterPro" id="IPR000524">
    <property type="entry name" value="Tscrpt_reg_HTH_GntR"/>
</dbReference>
<evidence type="ECO:0000313" key="5">
    <source>
        <dbReference type="EMBL" id="SEL07808.1"/>
    </source>
</evidence>
<evidence type="ECO:0000313" key="6">
    <source>
        <dbReference type="Proteomes" id="UP000199283"/>
    </source>
</evidence>
<dbReference type="PANTHER" id="PTHR43537">
    <property type="entry name" value="TRANSCRIPTIONAL REGULATOR, GNTR FAMILY"/>
    <property type="match status" value="1"/>
</dbReference>
<dbReference type="Gene3D" id="1.20.120.530">
    <property type="entry name" value="GntR ligand-binding domain-like"/>
    <property type="match status" value="1"/>
</dbReference>
<gene>
    <name evidence="5" type="ORF">SAMN04488526_1842</name>
</gene>
<dbReference type="InterPro" id="IPR036390">
    <property type="entry name" value="WH_DNA-bd_sf"/>
</dbReference>
<dbReference type="OrthoDB" id="9028214at2"/>
<name>A0A1H7MA79_9RHOB</name>
<dbReference type="RefSeq" id="WP_092762079.1">
    <property type="nucleotide sequence ID" value="NZ_FNZQ01000003.1"/>
</dbReference>
<evidence type="ECO:0000259" key="4">
    <source>
        <dbReference type="PROSITE" id="PS50949"/>
    </source>
</evidence>
<dbReference type="PANTHER" id="PTHR43537:SF5">
    <property type="entry name" value="UXU OPERON TRANSCRIPTIONAL REGULATOR"/>
    <property type="match status" value="1"/>
</dbReference>
<evidence type="ECO:0000256" key="3">
    <source>
        <dbReference type="ARBA" id="ARBA00023163"/>
    </source>
</evidence>
<accession>A0A1H7MA79</accession>
<dbReference type="Proteomes" id="UP000199283">
    <property type="component" value="Unassembled WGS sequence"/>
</dbReference>
<dbReference type="GO" id="GO:0003677">
    <property type="term" value="F:DNA binding"/>
    <property type="evidence" value="ECO:0007669"/>
    <property type="project" value="UniProtKB-KW"/>
</dbReference>
<dbReference type="GO" id="GO:0003700">
    <property type="term" value="F:DNA-binding transcription factor activity"/>
    <property type="evidence" value="ECO:0007669"/>
    <property type="project" value="InterPro"/>
</dbReference>
<dbReference type="PROSITE" id="PS50949">
    <property type="entry name" value="HTH_GNTR"/>
    <property type="match status" value="1"/>
</dbReference>
<keyword evidence="6" id="KW-1185">Reference proteome</keyword>
<dbReference type="CDD" id="cd07377">
    <property type="entry name" value="WHTH_GntR"/>
    <property type="match status" value="1"/>
</dbReference>
<keyword evidence="1" id="KW-0805">Transcription regulation</keyword>
<protein>
    <submittedName>
        <fullName evidence="5">Transcriptional regulator, GntR family</fullName>
    </submittedName>
</protein>
<evidence type="ECO:0000256" key="2">
    <source>
        <dbReference type="ARBA" id="ARBA00023125"/>
    </source>
</evidence>
<reference evidence="5 6" key="1">
    <citation type="submission" date="2016-10" db="EMBL/GenBank/DDBJ databases">
        <authorList>
            <person name="de Groot N.N."/>
        </authorList>
    </citation>
    <scope>NUCLEOTIDE SEQUENCE [LARGE SCALE GENOMIC DNA]</scope>
    <source>
        <strain evidence="5 6">DSM 14858</strain>
    </source>
</reference>